<dbReference type="AlphaFoldDB" id="A0A6G9YWQ9"/>
<sequence length="83" mass="8808">MRFRFGRAAAPAVEDYGLLVAVATVSAAATAQGVRNLLRANGIRATIGPAHAERRGGGHGRLRILVFPEDAGRAYELLCTNTF</sequence>
<protein>
    <recommendedName>
        <fullName evidence="3">DUF2007 domain-containing protein</fullName>
    </recommendedName>
</protein>
<evidence type="ECO:0000313" key="1">
    <source>
        <dbReference type="EMBL" id="QIS17632.1"/>
    </source>
</evidence>
<organism evidence="1 2">
    <name type="scientific">Nocardia terpenica</name>
    <dbReference type="NCBI Taxonomy" id="455432"/>
    <lineage>
        <taxon>Bacteria</taxon>
        <taxon>Bacillati</taxon>
        <taxon>Actinomycetota</taxon>
        <taxon>Actinomycetes</taxon>
        <taxon>Mycobacteriales</taxon>
        <taxon>Nocardiaceae</taxon>
        <taxon>Nocardia</taxon>
    </lineage>
</organism>
<evidence type="ECO:0000313" key="2">
    <source>
        <dbReference type="Proteomes" id="UP000500953"/>
    </source>
</evidence>
<name>A0A6G9YWQ9_9NOCA</name>
<reference evidence="1 2" key="1">
    <citation type="journal article" date="2019" name="ACS Chem. Biol.">
        <title>Identification and Mobilization of a Cryptic Antibiotic Biosynthesis Gene Locus from a Human-Pathogenic Nocardia Isolate.</title>
        <authorList>
            <person name="Herisse M."/>
            <person name="Ishida K."/>
            <person name="Porter J.L."/>
            <person name="Howden B."/>
            <person name="Hertweck C."/>
            <person name="Stinear T.P."/>
            <person name="Pidot S.J."/>
        </authorList>
    </citation>
    <scope>NUCLEOTIDE SEQUENCE [LARGE SCALE GENOMIC DNA]</scope>
    <source>
        <strain evidence="1 2">AUSMDU00012715</strain>
    </source>
</reference>
<gene>
    <name evidence="1" type="ORF">F6W96_04265</name>
</gene>
<dbReference type="Proteomes" id="UP000500953">
    <property type="component" value="Chromosome"/>
</dbReference>
<dbReference type="RefSeq" id="WP_167485019.1">
    <property type="nucleotide sequence ID" value="NZ_CP046173.1"/>
</dbReference>
<dbReference type="EMBL" id="CP046173">
    <property type="protein sequence ID" value="QIS17632.1"/>
    <property type="molecule type" value="Genomic_DNA"/>
</dbReference>
<proteinExistence type="predicted"/>
<evidence type="ECO:0008006" key="3">
    <source>
        <dbReference type="Google" id="ProtNLM"/>
    </source>
</evidence>
<accession>A0A6G9YWQ9</accession>